<comment type="similarity">
    <text evidence="2 5">Belongs to the DegT/DnrJ/EryC1 family.</text>
</comment>
<feature type="modified residue" description="N6-(pyridoxal phosphate)lysine" evidence="4">
    <location>
        <position position="196"/>
    </location>
</feature>
<sequence length="407" mass="45937">MKIPLFDLTRQYDELREEVLQKIDEALSSGRVILGEAVRELEKNIAELVEVKHAIGVANGSDALLIAVAALGIGPGDYVITTPYTFFATVSCITRNGATPLFADIDPVTYNIDLDKVEEILRTHPERERIKAFIPVHLFGQAIDLERLEEIKVKYGIKIIEDCAQSIGANWKYSDGTVKMTGSIGDISTFSFFPTKNLGGYGDGGMIATDNDEIAAFCRSYRVHGSPVKYIHDMIGINSRLDELQAIVLNIKLRHLEEYQKRRREIAEKYAEHFERAGLGSGVSGLVSEEKDVKKPGQTLYPIPHIHDCYYPHVFHQYVVRFEGFSREERDRLRDHLASRGIGTSIYYPMGLHQQKCFEYLGVPTGSLPETEKACEETLALPIFPEMTDEEIEYVVEKIGEFVKNER</sequence>
<dbReference type="AlphaFoldDB" id="A0A7Z7LGR3"/>
<dbReference type="KEGG" id="minf:MESINF_2248"/>
<dbReference type="GO" id="GO:0030170">
    <property type="term" value="F:pyridoxal phosphate binding"/>
    <property type="evidence" value="ECO:0007669"/>
    <property type="project" value="TreeGrafter"/>
</dbReference>
<dbReference type="PIRSF" id="PIRSF000390">
    <property type="entry name" value="PLP_StrS"/>
    <property type="match status" value="1"/>
</dbReference>
<evidence type="ECO:0000313" key="6">
    <source>
        <dbReference type="EMBL" id="SSC13688.1"/>
    </source>
</evidence>
<feature type="active site" description="Proton acceptor" evidence="3">
    <location>
        <position position="196"/>
    </location>
</feature>
<keyword evidence="1 4" id="KW-0663">Pyridoxal phosphate</keyword>
<dbReference type="Proteomes" id="UP000250796">
    <property type="component" value="Chromosome MESINF"/>
</dbReference>
<reference evidence="6 7" key="1">
    <citation type="submission" date="2017-01" db="EMBL/GenBank/DDBJ databases">
        <authorList>
            <person name="Erauso G."/>
        </authorList>
    </citation>
    <scope>NUCLEOTIDE SEQUENCE [LARGE SCALE GENOMIC DNA]</scope>
    <source>
        <strain evidence="6">MESINF1</strain>
    </source>
</reference>
<dbReference type="PANTHER" id="PTHR30244:SF36">
    <property type="entry name" value="3-OXO-GLUCOSE-6-PHOSPHATE:GLUTAMATE AMINOTRANSFERASE"/>
    <property type="match status" value="1"/>
</dbReference>
<evidence type="ECO:0000256" key="2">
    <source>
        <dbReference type="ARBA" id="ARBA00037999"/>
    </source>
</evidence>
<organism evidence="6 7">
    <name type="scientific">Mesotoga infera</name>
    <dbReference type="NCBI Taxonomy" id="1236046"/>
    <lineage>
        <taxon>Bacteria</taxon>
        <taxon>Thermotogati</taxon>
        <taxon>Thermotogota</taxon>
        <taxon>Thermotogae</taxon>
        <taxon>Kosmotogales</taxon>
        <taxon>Kosmotogaceae</taxon>
        <taxon>Mesotoga</taxon>
    </lineage>
</organism>
<dbReference type="EMBL" id="LS974202">
    <property type="protein sequence ID" value="SSC13688.1"/>
    <property type="molecule type" value="Genomic_DNA"/>
</dbReference>
<accession>A0A7Z7LGR3</accession>
<dbReference type="InterPro" id="IPR000653">
    <property type="entry name" value="DegT/StrS_aminotransferase"/>
</dbReference>
<evidence type="ECO:0000256" key="3">
    <source>
        <dbReference type="PIRSR" id="PIRSR000390-1"/>
    </source>
</evidence>
<name>A0A7Z7LGR3_9BACT</name>
<evidence type="ECO:0000256" key="4">
    <source>
        <dbReference type="PIRSR" id="PIRSR000390-2"/>
    </source>
</evidence>
<proteinExistence type="inferred from homology"/>
<dbReference type="InterPro" id="IPR015421">
    <property type="entry name" value="PyrdxlP-dep_Trfase_major"/>
</dbReference>
<dbReference type="Pfam" id="PF01041">
    <property type="entry name" value="DegT_DnrJ_EryC1"/>
    <property type="match status" value="1"/>
</dbReference>
<dbReference type="GO" id="GO:0000271">
    <property type="term" value="P:polysaccharide biosynthetic process"/>
    <property type="evidence" value="ECO:0007669"/>
    <property type="project" value="TreeGrafter"/>
</dbReference>
<evidence type="ECO:0000256" key="1">
    <source>
        <dbReference type="ARBA" id="ARBA00022898"/>
    </source>
</evidence>
<dbReference type="GO" id="GO:0008483">
    <property type="term" value="F:transaminase activity"/>
    <property type="evidence" value="ECO:0007669"/>
    <property type="project" value="TreeGrafter"/>
</dbReference>
<protein>
    <submittedName>
        <fullName evidence="6">Pleiotropic regulatory protein</fullName>
    </submittedName>
</protein>
<keyword evidence="7" id="KW-1185">Reference proteome</keyword>
<dbReference type="Gene3D" id="3.90.1150.10">
    <property type="entry name" value="Aspartate Aminotransferase, domain 1"/>
    <property type="match status" value="1"/>
</dbReference>
<dbReference type="InterPro" id="IPR015422">
    <property type="entry name" value="PyrdxlP-dep_Trfase_small"/>
</dbReference>
<dbReference type="Gene3D" id="3.40.640.10">
    <property type="entry name" value="Type I PLP-dependent aspartate aminotransferase-like (Major domain)"/>
    <property type="match status" value="1"/>
</dbReference>
<evidence type="ECO:0000313" key="7">
    <source>
        <dbReference type="Proteomes" id="UP000250796"/>
    </source>
</evidence>
<dbReference type="PANTHER" id="PTHR30244">
    <property type="entry name" value="TRANSAMINASE"/>
    <property type="match status" value="1"/>
</dbReference>
<evidence type="ECO:0000256" key="5">
    <source>
        <dbReference type="RuleBase" id="RU004508"/>
    </source>
</evidence>
<dbReference type="SUPFAM" id="SSF53383">
    <property type="entry name" value="PLP-dependent transferases"/>
    <property type="match status" value="1"/>
</dbReference>
<dbReference type="RefSeq" id="WP_169699808.1">
    <property type="nucleotide sequence ID" value="NZ_LS974202.1"/>
</dbReference>
<dbReference type="CDD" id="cd00616">
    <property type="entry name" value="AHBA_syn"/>
    <property type="match status" value="1"/>
</dbReference>
<gene>
    <name evidence="6" type="primary">degT</name>
    <name evidence="6" type="ORF">MESINF_2248</name>
</gene>
<dbReference type="InterPro" id="IPR015424">
    <property type="entry name" value="PyrdxlP-dep_Trfase"/>
</dbReference>